<dbReference type="AlphaFoldDB" id="A0A250X8F0"/>
<dbReference type="EMBL" id="BEGY01000041">
    <property type="protein sequence ID" value="GAX79354.1"/>
    <property type="molecule type" value="Genomic_DNA"/>
</dbReference>
<feature type="region of interest" description="Disordered" evidence="2">
    <location>
        <begin position="500"/>
        <end position="569"/>
    </location>
</feature>
<feature type="region of interest" description="Disordered" evidence="2">
    <location>
        <begin position="237"/>
        <end position="273"/>
    </location>
</feature>
<name>A0A250X8F0_9CHLO</name>
<keyword evidence="1" id="KW-0175">Coiled coil</keyword>
<comment type="caution">
    <text evidence="3">The sequence shown here is derived from an EMBL/GenBank/DDBJ whole genome shotgun (WGS) entry which is preliminary data.</text>
</comment>
<evidence type="ECO:0000256" key="1">
    <source>
        <dbReference type="SAM" id="Coils"/>
    </source>
</evidence>
<dbReference type="Proteomes" id="UP000232323">
    <property type="component" value="Unassembled WGS sequence"/>
</dbReference>
<evidence type="ECO:0000313" key="4">
    <source>
        <dbReference type="Proteomes" id="UP000232323"/>
    </source>
</evidence>
<reference evidence="3 4" key="1">
    <citation type="submission" date="2017-08" db="EMBL/GenBank/DDBJ databases">
        <title>Acidophilic green algal genome provides insights into adaptation to an acidic environment.</title>
        <authorList>
            <person name="Hirooka S."/>
            <person name="Hirose Y."/>
            <person name="Kanesaki Y."/>
            <person name="Higuchi S."/>
            <person name="Fujiwara T."/>
            <person name="Onuma R."/>
            <person name="Era A."/>
            <person name="Ohbayashi R."/>
            <person name="Uzuka A."/>
            <person name="Nozaki H."/>
            <person name="Yoshikawa H."/>
            <person name="Miyagishima S.Y."/>
        </authorList>
    </citation>
    <scope>NUCLEOTIDE SEQUENCE [LARGE SCALE GENOMIC DNA]</scope>
    <source>
        <strain evidence="3 4">NIES-2499</strain>
    </source>
</reference>
<sequence length="587" mass="63398">MASMMERMNERRRHLTERSGLVFAAAIQYDEVETLVDLELEISNQDARSRAQRLKDEESQKRADNSELQAKLARVACDTHIWQKNQMSPSSPIDDLEAEELPDQSTSGQLPVDEEIPQRAKASKTSKILQGLRFDSIKNPFGERVSNKSGNNLAQDALQDEGLYSRPSQTNSTRKQPIKRMEKASSKFWIWGSDPQASGTSFIVSDAPSMTTQKSAPSVSKSISNMWMQLTSRRFTQRDLDPSSTPATRVAAAAASGQLHSPSHISSPTTANTSDSAAAAAAAAASSSSSSRSKHAALGAVHEVEADHHHNNDSHQSLVGWVNKTRSVMSNMAMRILRQQVVERQADMGSDLSAKPPSDDRLAHSQEEIARRHAELAAKVNIVLPQELKHLVQPAATVKAGSQALDGLQMYSSSNFPSAAAAAAGTNRVEGIDCRDGYAQSRVKIDTQSSNQAVSGYPTLKPATVLNPRFSTEASTSSNNTPSLSSAVNHADDVMSIRRSAAEEKDSGGALSSDGLPKQAGSGRPLAGWQEALAGKKRGSKNNRSQVFPLVDDAQQPKNNRSQVFPLVDDAQQTADSILRLTPEITA</sequence>
<evidence type="ECO:0000313" key="3">
    <source>
        <dbReference type="EMBL" id="GAX79354.1"/>
    </source>
</evidence>
<feature type="region of interest" description="Disordered" evidence="2">
    <location>
        <begin position="83"/>
        <end position="111"/>
    </location>
</feature>
<feature type="compositionally biased region" description="Polar residues" evidence="2">
    <location>
        <begin position="166"/>
        <end position="175"/>
    </location>
</feature>
<evidence type="ECO:0000256" key="2">
    <source>
        <dbReference type="SAM" id="MobiDB-lite"/>
    </source>
</evidence>
<keyword evidence="4" id="KW-1185">Reference proteome</keyword>
<accession>A0A250X8F0</accession>
<protein>
    <submittedName>
        <fullName evidence="3">Uncharacterized protein</fullName>
    </submittedName>
</protein>
<proteinExistence type="predicted"/>
<feature type="region of interest" description="Disordered" evidence="2">
    <location>
        <begin position="159"/>
        <end position="180"/>
    </location>
</feature>
<feature type="coiled-coil region" evidence="1">
    <location>
        <begin position="44"/>
        <end position="71"/>
    </location>
</feature>
<organism evidence="3 4">
    <name type="scientific">Chlamydomonas eustigma</name>
    <dbReference type="NCBI Taxonomy" id="1157962"/>
    <lineage>
        <taxon>Eukaryota</taxon>
        <taxon>Viridiplantae</taxon>
        <taxon>Chlorophyta</taxon>
        <taxon>core chlorophytes</taxon>
        <taxon>Chlorophyceae</taxon>
        <taxon>CS clade</taxon>
        <taxon>Chlamydomonadales</taxon>
        <taxon>Chlamydomonadaceae</taxon>
        <taxon>Chlamydomonas</taxon>
    </lineage>
</organism>
<gene>
    <name evidence="3" type="ORF">CEUSTIGMA_g6796.t1</name>
</gene>